<keyword evidence="5" id="KW-0449">Lipoprotein</keyword>
<feature type="signal peptide" evidence="5">
    <location>
        <begin position="1"/>
        <end position="18"/>
    </location>
</feature>
<dbReference type="GO" id="GO:0098552">
    <property type="term" value="C:side of membrane"/>
    <property type="evidence" value="ECO:0007669"/>
    <property type="project" value="UniProtKB-KW"/>
</dbReference>
<evidence type="ECO:0000256" key="2">
    <source>
        <dbReference type="ARBA" id="ARBA00007528"/>
    </source>
</evidence>
<comment type="caution">
    <text evidence="6">The sequence shown here is derived from an EMBL/GenBank/DDBJ whole genome shotgun (WGS) entry which is preliminary data.</text>
</comment>
<keyword evidence="5" id="KW-0336">GPI-anchor</keyword>
<dbReference type="EC" id="2.4.1.-" evidence="5"/>
<dbReference type="GO" id="GO:0005886">
    <property type="term" value="C:plasma membrane"/>
    <property type="evidence" value="ECO:0007669"/>
    <property type="project" value="UniProtKB-SubCell"/>
</dbReference>
<dbReference type="EMBL" id="RZGK01000002">
    <property type="protein sequence ID" value="KAF9701995.1"/>
    <property type="molecule type" value="Genomic_DNA"/>
</dbReference>
<dbReference type="GO" id="GO:0071970">
    <property type="term" value="P:fungal-type cell wall (1-&gt;3)-beta-D-glucan biosynthetic process"/>
    <property type="evidence" value="ECO:0007669"/>
    <property type="project" value="TreeGrafter"/>
</dbReference>
<dbReference type="SUPFAM" id="SSF51445">
    <property type="entry name" value="(Trans)glycosidases"/>
    <property type="match status" value="1"/>
</dbReference>
<comment type="function">
    <text evidence="5">Splits internally a 1,3-beta-glucan molecule and transfers the newly generated reducing end (the donor) to the non-reducing end of another 1,3-beta-glucan molecule (the acceptor) forming a 1,3-beta linkage, resulting in the elongation of 1,3-beta-glucan chains in the cell wall.</text>
</comment>
<dbReference type="AlphaFoldDB" id="A0A8H7MN48"/>
<evidence type="ECO:0000313" key="7">
    <source>
        <dbReference type="Proteomes" id="UP000651452"/>
    </source>
</evidence>
<dbReference type="Proteomes" id="UP000651452">
    <property type="component" value="Unassembled WGS sequence"/>
</dbReference>
<keyword evidence="3 5" id="KW-0732">Signal</keyword>
<proteinExistence type="inferred from homology"/>
<keyword evidence="5" id="KW-0808">Transferase</keyword>
<accession>A0A8H7MN48</accession>
<dbReference type="InterPro" id="IPR004886">
    <property type="entry name" value="Glucanosyltransferase"/>
</dbReference>
<dbReference type="OrthoDB" id="421038at2759"/>
<comment type="subcellular location">
    <subcellularLocation>
        <location evidence="1 5">Cell membrane</location>
        <topology evidence="1 5">Lipid-anchor</topology>
        <topology evidence="1 5">GPI-anchor</topology>
    </subcellularLocation>
</comment>
<keyword evidence="5" id="KW-0472">Membrane</keyword>
<name>A0A8H7MN48_9PLEO</name>
<dbReference type="PANTHER" id="PTHR31468:SF8">
    <property type="entry name" value="1,3-BETA-GLUCANOSYLTRANSFERASE GAS2"/>
    <property type="match status" value="1"/>
</dbReference>
<dbReference type="InterPro" id="IPR017853">
    <property type="entry name" value="GH"/>
</dbReference>
<dbReference type="GO" id="GO:0042124">
    <property type="term" value="F:1,3-beta-glucanosyltransferase activity"/>
    <property type="evidence" value="ECO:0007669"/>
    <property type="project" value="TreeGrafter"/>
</dbReference>
<dbReference type="Pfam" id="PF03198">
    <property type="entry name" value="Glyco_hydro_72"/>
    <property type="match status" value="1"/>
</dbReference>
<evidence type="ECO:0000313" key="6">
    <source>
        <dbReference type="EMBL" id="KAF9701995.1"/>
    </source>
</evidence>
<evidence type="ECO:0000256" key="5">
    <source>
        <dbReference type="RuleBase" id="RU361209"/>
    </source>
</evidence>
<dbReference type="PANTHER" id="PTHR31468">
    <property type="entry name" value="1,3-BETA-GLUCANOSYLTRANSFERASE GAS1"/>
    <property type="match status" value="1"/>
</dbReference>
<evidence type="ECO:0000256" key="3">
    <source>
        <dbReference type="ARBA" id="ARBA00022729"/>
    </source>
</evidence>
<protein>
    <recommendedName>
        <fullName evidence="5">1,3-beta-glucanosyltransferase</fullName>
        <ecNumber evidence="5">2.4.1.-</ecNumber>
    </recommendedName>
</protein>
<dbReference type="GO" id="GO:0031505">
    <property type="term" value="P:fungal-type cell wall organization"/>
    <property type="evidence" value="ECO:0007669"/>
    <property type="project" value="TreeGrafter"/>
</dbReference>
<evidence type="ECO:0000256" key="1">
    <source>
        <dbReference type="ARBA" id="ARBA00004609"/>
    </source>
</evidence>
<gene>
    <name evidence="6" type="ORF">EKO04_000453</name>
</gene>
<feature type="chain" id="PRO_5034524272" description="1,3-beta-glucanosyltransferase" evidence="5">
    <location>
        <begin position="19"/>
        <end position="408"/>
    </location>
</feature>
<evidence type="ECO:0000256" key="4">
    <source>
        <dbReference type="ARBA" id="ARBA00023180"/>
    </source>
</evidence>
<organism evidence="6 7">
    <name type="scientific">Ascochyta lentis</name>
    <dbReference type="NCBI Taxonomy" id="205686"/>
    <lineage>
        <taxon>Eukaryota</taxon>
        <taxon>Fungi</taxon>
        <taxon>Dikarya</taxon>
        <taxon>Ascomycota</taxon>
        <taxon>Pezizomycotina</taxon>
        <taxon>Dothideomycetes</taxon>
        <taxon>Pleosporomycetidae</taxon>
        <taxon>Pleosporales</taxon>
        <taxon>Pleosporineae</taxon>
        <taxon>Didymellaceae</taxon>
        <taxon>Ascochyta</taxon>
    </lineage>
</organism>
<reference evidence="6" key="2">
    <citation type="submission" date="2020-09" db="EMBL/GenBank/DDBJ databases">
        <title>Reference genome assembly for Australian Ascochyta lentis isolate Al4.</title>
        <authorList>
            <person name="Lee R.C."/>
            <person name="Farfan-Caceres L.M."/>
            <person name="Debler J.W."/>
            <person name="Williams A.H."/>
            <person name="Henares B.M."/>
        </authorList>
    </citation>
    <scope>NUCLEOTIDE SEQUENCE</scope>
    <source>
        <strain evidence="6">Al4</strain>
    </source>
</reference>
<dbReference type="Gene3D" id="3.20.20.80">
    <property type="entry name" value="Glycosidases"/>
    <property type="match status" value="1"/>
</dbReference>
<comment type="similarity">
    <text evidence="2 5">Belongs to the glycosyl hydrolase 72 family.</text>
</comment>
<keyword evidence="7" id="KW-1185">Reference proteome</keyword>
<sequence>MIFCTTLCLLAGFTIVDAVPTITAKGSKLFTSRGDQFYVRGIAYQLVPDDPLINTTQCRLDASLMQTIGTNSIRVYHVDPSADHTGCMEVFANAGIYLWLDLDTFNTQIDQRQPMWNVTQRNAFAKVMDAFHHFDNLAGFYVGNEVVWSGDGFAATPYIKAAARDMKAHRDASNYRKIPIGYSNADLESLRPTLQNYLACGNASDTLDFFSLNAYSWCGISNYQISGYEMLKQNSSEYSIPIFFSETGCNQSPPRTFQDQAAVFGEMADKWSGSIVYEWIQEANNYGLIKYGEKVDLGPSAPPDGFPRSGTPTPVQPDFDNLSNVWKTPLPTGIQQSDYTPTLSAPACPQYTAGVWEIEPASALPTLGQTHKAEKANFAQPTSAASANQRYKVHSIGTVLLSVLALVM</sequence>
<reference evidence="6" key="1">
    <citation type="submission" date="2018-12" db="EMBL/GenBank/DDBJ databases">
        <authorList>
            <person name="Syme R.A."/>
            <person name="Farfan-Caceres L."/>
            <person name="Lichtenzveig J."/>
        </authorList>
    </citation>
    <scope>NUCLEOTIDE SEQUENCE</scope>
    <source>
        <strain evidence="6">Al4</strain>
    </source>
</reference>
<keyword evidence="4" id="KW-0325">Glycoprotein</keyword>